<proteinExistence type="predicted"/>
<accession>A0A0C3BGT9</accession>
<evidence type="ECO:0000313" key="1">
    <source>
        <dbReference type="EMBL" id="KIM31384.1"/>
    </source>
</evidence>
<reference evidence="1 2" key="1">
    <citation type="submission" date="2014-04" db="EMBL/GenBank/DDBJ databases">
        <authorList>
            <consortium name="DOE Joint Genome Institute"/>
            <person name="Kuo A."/>
            <person name="Zuccaro A."/>
            <person name="Kohler A."/>
            <person name="Nagy L.G."/>
            <person name="Floudas D."/>
            <person name="Copeland A."/>
            <person name="Barry K.W."/>
            <person name="Cichocki N."/>
            <person name="Veneault-Fourrey C."/>
            <person name="LaButti K."/>
            <person name="Lindquist E.A."/>
            <person name="Lipzen A."/>
            <person name="Lundell T."/>
            <person name="Morin E."/>
            <person name="Murat C."/>
            <person name="Sun H."/>
            <person name="Tunlid A."/>
            <person name="Henrissat B."/>
            <person name="Grigoriev I.V."/>
            <person name="Hibbett D.S."/>
            <person name="Martin F."/>
            <person name="Nordberg H.P."/>
            <person name="Cantor M.N."/>
            <person name="Hua S.X."/>
        </authorList>
    </citation>
    <scope>NUCLEOTIDE SEQUENCE [LARGE SCALE GENOMIC DNA]</scope>
    <source>
        <strain evidence="1 2">MAFF 305830</strain>
    </source>
</reference>
<dbReference type="Proteomes" id="UP000054097">
    <property type="component" value="Unassembled WGS sequence"/>
</dbReference>
<dbReference type="OrthoDB" id="2586076at2759"/>
<name>A0A0C3BGT9_SERVB</name>
<protein>
    <submittedName>
        <fullName evidence="1">Uncharacterized protein</fullName>
    </submittedName>
</protein>
<dbReference type="STRING" id="933852.A0A0C3BGT9"/>
<reference evidence="2" key="2">
    <citation type="submission" date="2015-01" db="EMBL/GenBank/DDBJ databases">
        <title>Evolutionary Origins and Diversification of the Mycorrhizal Mutualists.</title>
        <authorList>
            <consortium name="DOE Joint Genome Institute"/>
            <consortium name="Mycorrhizal Genomics Consortium"/>
            <person name="Kohler A."/>
            <person name="Kuo A."/>
            <person name="Nagy L.G."/>
            <person name="Floudas D."/>
            <person name="Copeland A."/>
            <person name="Barry K.W."/>
            <person name="Cichocki N."/>
            <person name="Veneault-Fourrey C."/>
            <person name="LaButti K."/>
            <person name="Lindquist E.A."/>
            <person name="Lipzen A."/>
            <person name="Lundell T."/>
            <person name="Morin E."/>
            <person name="Murat C."/>
            <person name="Riley R."/>
            <person name="Ohm R."/>
            <person name="Sun H."/>
            <person name="Tunlid A."/>
            <person name="Henrissat B."/>
            <person name="Grigoriev I.V."/>
            <person name="Hibbett D.S."/>
            <person name="Martin F."/>
        </authorList>
    </citation>
    <scope>NUCLEOTIDE SEQUENCE [LARGE SCALE GENOMIC DNA]</scope>
    <source>
        <strain evidence="2">MAFF 305830</strain>
    </source>
</reference>
<organism evidence="1 2">
    <name type="scientific">Serendipita vermifera MAFF 305830</name>
    <dbReference type="NCBI Taxonomy" id="933852"/>
    <lineage>
        <taxon>Eukaryota</taxon>
        <taxon>Fungi</taxon>
        <taxon>Dikarya</taxon>
        <taxon>Basidiomycota</taxon>
        <taxon>Agaricomycotina</taxon>
        <taxon>Agaricomycetes</taxon>
        <taxon>Sebacinales</taxon>
        <taxon>Serendipitaceae</taxon>
        <taxon>Serendipita</taxon>
    </lineage>
</organism>
<dbReference type="EMBL" id="KN824282">
    <property type="protein sequence ID" value="KIM31384.1"/>
    <property type="molecule type" value="Genomic_DNA"/>
</dbReference>
<dbReference type="HOGENOM" id="CLU_052546_0_0_1"/>
<dbReference type="Gene3D" id="2.60.40.640">
    <property type="match status" value="1"/>
</dbReference>
<dbReference type="InterPro" id="IPR014752">
    <property type="entry name" value="Arrestin-like_C"/>
</dbReference>
<sequence>MSSTMTSPCPTVEPPSYIDPPEFVLDGELPDYHRNAAADERIMLAQPQAPRPSTRVHSDYIFKSERLELNLGEKKWPVKVPAYGWKDTVKGTVLVKDFKAVNKITVTLEGACHTSVMERGMAMYSASKPLLSKFKVLWTKSENSSTPEEPKELSFSFPFPVNAVGTNIRLPHSYATVHATLSADVTYHFRVDVFKKGLRRHERLRTMILYLPRSTPPETTPSSLDVPQWESIPITPKYSLRRSRASEDTGSTKCPSSVLNSRKIYRGTLQSFREGGETSWNLPEFLEIKYTLRVRIRAPGLLAQDPSAFPQYFVDYPISMCTHNHIPNADDMSDPVIGLIAVAGSQGAPTNAPLTHALQI</sequence>
<gene>
    <name evidence="1" type="ORF">M408DRAFT_327612</name>
</gene>
<keyword evidence="2" id="KW-1185">Reference proteome</keyword>
<dbReference type="AlphaFoldDB" id="A0A0C3BGT9"/>
<evidence type="ECO:0000313" key="2">
    <source>
        <dbReference type="Proteomes" id="UP000054097"/>
    </source>
</evidence>